<reference evidence="3" key="1">
    <citation type="journal article" date="2019" name="Int. J. Syst. Evol. Microbiol.">
        <title>The Global Catalogue of Microorganisms (GCM) 10K type strain sequencing project: providing services to taxonomists for standard genome sequencing and annotation.</title>
        <authorList>
            <consortium name="The Broad Institute Genomics Platform"/>
            <consortium name="The Broad Institute Genome Sequencing Center for Infectious Disease"/>
            <person name="Wu L."/>
            <person name="Ma J."/>
        </authorList>
    </citation>
    <scope>NUCLEOTIDE SEQUENCE [LARGE SCALE GENOMIC DNA]</scope>
    <source>
        <strain evidence="3">CCUG 53915</strain>
    </source>
</reference>
<feature type="transmembrane region" description="Helical" evidence="1">
    <location>
        <begin position="402"/>
        <end position="419"/>
    </location>
</feature>
<evidence type="ECO:0000313" key="3">
    <source>
        <dbReference type="Proteomes" id="UP001597231"/>
    </source>
</evidence>
<organism evidence="2 3">
    <name type="scientific">Sporosarcina contaminans</name>
    <dbReference type="NCBI Taxonomy" id="633403"/>
    <lineage>
        <taxon>Bacteria</taxon>
        <taxon>Bacillati</taxon>
        <taxon>Bacillota</taxon>
        <taxon>Bacilli</taxon>
        <taxon>Bacillales</taxon>
        <taxon>Caryophanaceae</taxon>
        <taxon>Sporosarcina</taxon>
    </lineage>
</organism>
<feature type="transmembrane region" description="Helical" evidence="1">
    <location>
        <begin position="349"/>
        <end position="366"/>
    </location>
</feature>
<feature type="transmembrane region" description="Helical" evidence="1">
    <location>
        <begin position="373"/>
        <end position="390"/>
    </location>
</feature>
<feature type="transmembrane region" description="Helical" evidence="1">
    <location>
        <begin position="79"/>
        <end position="99"/>
    </location>
</feature>
<protein>
    <submittedName>
        <fullName evidence="2">YfhO family protein</fullName>
    </submittedName>
</protein>
<keyword evidence="1" id="KW-0812">Transmembrane</keyword>
<dbReference type="EMBL" id="JBHTLT010000126">
    <property type="protein sequence ID" value="MFD1206561.1"/>
    <property type="molecule type" value="Genomic_DNA"/>
</dbReference>
<feature type="transmembrane region" description="Helical" evidence="1">
    <location>
        <begin position="207"/>
        <end position="230"/>
    </location>
</feature>
<comment type="caution">
    <text evidence="2">The sequence shown here is derived from an EMBL/GenBank/DDBJ whole genome shotgun (WGS) entry which is preliminary data.</text>
</comment>
<dbReference type="PANTHER" id="PTHR38454">
    <property type="entry name" value="INTEGRAL MEMBRANE PROTEIN-RELATED"/>
    <property type="match status" value="1"/>
</dbReference>
<feature type="transmembrane region" description="Helical" evidence="1">
    <location>
        <begin position="844"/>
        <end position="864"/>
    </location>
</feature>
<dbReference type="RefSeq" id="WP_381482107.1">
    <property type="nucleotide sequence ID" value="NZ_JBHTLT010000126.1"/>
</dbReference>
<feature type="transmembrane region" description="Helical" evidence="1">
    <location>
        <begin position="168"/>
        <end position="187"/>
    </location>
</feature>
<keyword evidence="3" id="KW-1185">Reference proteome</keyword>
<gene>
    <name evidence="2" type="ORF">ACFQ38_15810</name>
</gene>
<keyword evidence="1" id="KW-1133">Transmembrane helix</keyword>
<proteinExistence type="predicted"/>
<name>A0ABW3U0D3_9BACL</name>
<feature type="transmembrane region" description="Helical" evidence="1">
    <location>
        <begin position="242"/>
        <end position="266"/>
    </location>
</feature>
<sequence length="876" mass="101138">MTIFERHRKLFVGVACLLVAILSHHFFISEFFKGRYMTGLNDGLSQMIPFKYFLYNLFTEGEFFYSESFGLGGGVFSQLGYYFSTSLIFYATVLLTFLLEQIGVLSTPNLFYWANIILMISILRMTCILLLTTYYFRKIRFNLLSAFVAATVYGTSIMYFRHVTYWEFFADAMLFLPLLLIGVEAIIKDGKVSWFIFAVAINMIDNFYFAYVNFLIAFIYILFRWLFPLFLEEVEKRRQIKLFLLGGIAGALLSTPFFIPAAYGYLNNYRPPYEDSIPLFGAVDNLLLHGRLVILPAFVLFSLLIKPFYKKRSFRFFAALTITLCILHYSPFIGSLFNGLSAPQYRWEHFLSLVAGGVAGVALQHVKMVRLRDIYVAAFAGSMLYLLFFIGDPKLKIKIYESYLMICAAITLLLFFLFVQYKKRWTAWLIIGFLLYTSILTANKFQEEKLTYRDNGKGKGPDYGITRTYMESEEYYGIDQRKLIKRVQDMADHPLDRIDWMVETRNNTPIVQDFNGISVYSSILNHHLLSFYLHDLSIDMRRESVSRYASLGDRANLYAVLNGAYVIRQDGGDPVPFGFSEVAREGEYVAYRNDYKLPFVRTTSILYSEKDLEEMPVLAKEHAMLEGVILPKIEGGSSRLPEVEDVMEQVAVEPVGGTYSDGVLEVKDNTGGVDIVLHDKSIVKEDAFLTFFIKRKSNDKDFILSLNDFKTERKKNDSIYRTNVNEVTIRVQADERIRLRLPKGNYILKDLKLYMEDYSLLKNRKEESRGMPAATVKWKGRRATIIVDNVHGDSHMILPLPYERGWTAKVNGVKQEILRANYAFTGLQIEKGKNTVELTYLPSFFKVSWIIASFTAICLFVIWLRQRTYRKIGSHL</sequence>
<feature type="transmembrane region" description="Helical" evidence="1">
    <location>
        <begin position="286"/>
        <end position="305"/>
    </location>
</feature>
<feature type="transmembrane region" description="Helical" evidence="1">
    <location>
        <begin position="426"/>
        <end position="445"/>
    </location>
</feature>
<feature type="transmembrane region" description="Helical" evidence="1">
    <location>
        <begin position="10"/>
        <end position="28"/>
    </location>
</feature>
<accession>A0ABW3U0D3</accession>
<feature type="transmembrane region" description="Helical" evidence="1">
    <location>
        <begin position="317"/>
        <end position="337"/>
    </location>
</feature>
<evidence type="ECO:0000256" key="1">
    <source>
        <dbReference type="SAM" id="Phobius"/>
    </source>
</evidence>
<dbReference type="Pfam" id="PF09586">
    <property type="entry name" value="YfhO"/>
    <property type="match status" value="1"/>
</dbReference>
<dbReference type="InterPro" id="IPR018580">
    <property type="entry name" value="Uncharacterised_YfhO"/>
</dbReference>
<keyword evidence="1" id="KW-0472">Membrane</keyword>
<feature type="transmembrane region" description="Helical" evidence="1">
    <location>
        <begin position="141"/>
        <end position="161"/>
    </location>
</feature>
<dbReference type="PANTHER" id="PTHR38454:SF1">
    <property type="entry name" value="INTEGRAL MEMBRANE PROTEIN"/>
    <property type="match status" value="1"/>
</dbReference>
<evidence type="ECO:0000313" key="2">
    <source>
        <dbReference type="EMBL" id="MFD1206561.1"/>
    </source>
</evidence>
<dbReference type="Proteomes" id="UP001597231">
    <property type="component" value="Unassembled WGS sequence"/>
</dbReference>
<feature type="transmembrane region" description="Helical" evidence="1">
    <location>
        <begin position="111"/>
        <end position="135"/>
    </location>
</feature>